<evidence type="ECO:0000313" key="1">
    <source>
        <dbReference type="EMBL" id="TGY77014.1"/>
    </source>
</evidence>
<evidence type="ECO:0000313" key="2">
    <source>
        <dbReference type="Proteomes" id="UP000306319"/>
    </source>
</evidence>
<protein>
    <submittedName>
        <fullName evidence="1">Aminotransferase class I/II-fold pyridoxal phosphate-dependent enzyme</fullName>
    </submittedName>
</protein>
<comment type="caution">
    <text evidence="1">The sequence shown here is derived from an EMBL/GenBank/DDBJ whole genome shotgun (WGS) entry which is preliminary data.</text>
</comment>
<keyword evidence="1" id="KW-0032">Aminotransferase</keyword>
<sequence length="380" mass="42005">MPEIKDILAQLDGENRLRTIPHEATGMIADLSSNDYMGLGELGDGFREEFLNRFPDAAFTSSASRLLSQRQKYHFSLEEMLEGLYGKPALLFNSGYHANVGCTGALTLPGTLFVCDKLIHASMVDGLRIAGSVFKRFPHNDLSKLEMILSRECRNYEHVVVMAESIYSMDGDEANLMKLVKLKHLYPNLLLYIDEAHAFGVRGERGLGVAEEKGLIDEIDLLIGTFGKAAASAGAFAVCSEEMKSLLVNCARPFIFSTALPPVNAAWSILITEKLVGMKRERLHLAELSRRFSSRIEEISGVPTGSTSQIIPYLTGDAARAIAIARTLRDAGFLALPIRRPTVPPGGERIRFSLNANLDMKKLSPLFDVLRDERIFINEN</sequence>
<name>A0AC61RDM0_9BACT</name>
<keyword evidence="2" id="KW-1185">Reference proteome</keyword>
<dbReference type="EMBL" id="SRYB01000032">
    <property type="protein sequence ID" value="TGY77014.1"/>
    <property type="molecule type" value="Genomic_DNA"/>
</dbReference>
<dbReference type="Proteomes" id="UP000306319">
    <property type="component" value="Unassembled WGS sequence"/>
</dbReference>
<reference evidence="1" key="1">
    <citation type="submission" date="2019-04" db="EMBL/GenBank/DDBJ databases">
        <title>Microbes associate with the intestines of laboratory mice.</title>
        <authorList>
            <person name="Navarre W."/>
            <person name="Wong E."/>
            <person name="Huang K."/>
            <person name="Tropini C."/>
            <person name="Ng K."/>
            <person name="Yu B."/>
        </authorList>
    </citation>
    <scope>NUCLEOTIDE SEQUENCE</scope>
    <source>
        <strain evidence="1">NM04_E33</strain>
    </source>
</reference>
<keyword evidence="1" id="KW-0808">Transferase</keyword>
<organism evidence="1 2">
    <name type="scientific">Lepagella muris</name>
    <dbReference type="NCBI Taxonomy" id="3032870"/>
    <lineage>
        <taxon>Bacteria</taxon>
        <taxon>Pseudomonadati</taxon>
        <taxon>Bacteroidota</taxon>
        <taxon>Bacteroidia</taxon>
        <taxon>Bacteroidales</taxon>
        <taxon>Muribaculaceae</taxon>
        <taxon>Lepagella</taxon>
    </lineage>
</organism>
<gene>
    <name evidence="1" type="ORF">E5331_16575</name>
</gene>
<proteinExistence type="predicted"/>
<accession>A0AC61RDM0</accession>